<organism evidence="2">
    <name type="scientific">Oikopleura dioica</name>
    <name type="common">Tunicate</name>
    <dbReference type="NCBI Taxonomy" id="34765"/>
    <lineage>
        <taxon>Eukaryota</taxon>
        <taxon>Metazoa</taxon>
        <taxon>Chordata</taxon>
        <taxon>Tunicata</taxon>
        <taxon>Appendicularia</taxon>
        <taxon>Copelata</taxon>
        <taxon>Oikopleuridae</taxon>
        <taxon>Oikopleura</taxon>
    </lineage>
</organism>
<reference evidence="2" key="1">
    <citation type="journal article" date="2010" name="Science">
        <title>Plasticity of animal genome architecture unmasked by rapid evolution of a pelagic tunicate.</title>
        <authorList>
            <person name="Denoeud F."/>
            <person name="Henriet S."/>
            <person name="Mungpakdee S."/>
            <person name="Aury J.M."/>
            <person name="Da Silva C."/>
            <person name="Brinkmann H."/>
            <person name="Mikhaleva J."/>
            <person name="Olsen L.C."/>
            <person name="Jubin C."/>
            <person name="Canestro C."/>
            <person name="Bouquet J.M."/>
            <person name="Danks G."/>
            <person name="Poulain J."/>
            <person name="Campsteijn C."/>
            <person name="Adamski M."/>
            <person name="Cross I."/>
            <person name="Yadetie F."/>
            <person name="Muffato M."/>
            <person name="Louis A."/>
            <person name="Butcher S."/>
            <person name="Tsagkogeorga G."/>
            <person name="Konrad A."/>
            <person name="Singh S."/>
            <person name="Jensen M.F."/>
            <person name="Cong E.H."/>
            <person name="Eikeseth-Otteraa H."/>
            <person name="Noel B."/>
            <person name="Anthouard V."/>
            <person name="Porcel B.M."/>
            <person name="Kachouri-Lafond R."/>
            <person name="Nishino A."/>
            <person name="Ugolini M."/>
            <person name="Chourrout P."/>
            <person name="Nishida H."/>
            <person name="Aasland R."/>
            <person name="Huzurbazar S."/>
            <person name="Westhof E."/>
            <person name="Delsuc F."/>
            <person name="Lehrach H."/>
            <person name="Reinhardt R."/>
            <person name="Weissenbach J."/>
            <person name="Roy S.W."/>
            <person name="Artiguenave F."/>
            <person name="Postlethwait J.H."/>
            <person name="Manak J.R."/>
            <person name="Thompson E.M."/>
            <person name="Jaillon O."/>
            <person name="Du Pasquier L."/>
            <person name="Boudinot P."/>
            <person name="Liberles D.A."/>
            <person name="Volff J.N."/>
            <person name="Philippe H."/>
            <person name="Lenhard B."/>
            <person name="Roest Crollius H."/>
            <person name="Wincker P."/>
            <person name="Chourrout D."/>
        </authorList>
    </citation>
    <scope>NUCLEOTIDE SEQUENCE [LARGE SCALE GENOMIC DNA]</scope>
</reference>
<name>E4WZ74_OIKDI</name>
<accession>E4WZ74</accession>
<feature type="coiled-coil region" evidence="1">
    <location>
        <begin position="109"/>
        <end position="324"/>
    </location>
</feature>
<sequence>MSLEEITAKLVKTEKELRVSKSQCGQAAFFGQQLLAEKTRLQGELAAANETVAKERKRCQDLLAETVDIEERCERDFAEQKSALNADKDILKKQLISKQTEATLLRSQNEEANKAILSKDEEIKSLREKVQKNQKPQTSDIKEDEKYIRQIAAIQEKVEESESQARSLMSSLEMAKKKMDAGDERVKELTEQNRQLVESNDEKSGTIDTLQERVDDLEFEVTELKAAASNASTAPDALGQGNSLFNEVEDQRKLTAQKLRDLEENYKGKIENFDELDKRVKELTRFKIQAEKELRVKRFTEADNSRLAEENRELTEARDLAVQQAEYYKGLKTATEKEDASDPTQHRIRLNQKEAEIRDLNSKIHSIMLDKIGLSDKIRDLNNQLKFVEEKNAHLELRISKKTLSEAESNPKDLPVTEKPHIQEVKSEKIAQNSADIKIQRKFSTPESEQAFKENAETEAHLEQIADNFNRDCKQQ</sequence>
<dbReference type="OrthoDB" id="2121607at2759"/>
<keyword evidence="1" id="KW-0175">Coiled coil</keyword>
<feature type="coiled-coil region" evidence="1">
    <location>
        <begin position="350"/>
        <end position="398"/>
    </location>
</feature>
<proteinExistence type="predicted"/>
<dbReference type="AlphaFoldDB" id="E4WZ74"/>
<keyword evidence="3" id="KW-1185">Reference proteome</keyword>
<dbReference type="EMBL" id="FN653019">
    <property type="protein sequence ID" value="CBY22469.1"/>
    <property type="molecule type" value="Genomic_DNA"/>
</dbReference>
<evidence type="ECO:0000313" key="2">
    <source>
        <dbReference type="EMBL" id="CBY22469.1"/>
    </source>
</evidence>
<gene>
    <name evidence="2" type="ORF">GSOID_T00013225001</name>
</gene>
<dbReference type="InParanoid" id="E4WZ74"/>
<evidence type="ECO:0000256" key="1">
    <source>
        <dbReference type="SAM" id="Coils"/>
    </source>
</evidence>
<dbReference type="Proteomes" id="UP000001307">
    <property type="component" value="Unassembled WGS sequence"/>
</dbReference>
<protein>
    <submittedName>
        <fullName evidence="2">Uncharacterized protein</fullName>
    </submittedName>
</protein>
<evidence type="ECO:0000313" key="3">
    <source>
        <dbReference type="Proteomes" id="UP000001307"/>
    </source>
</evidence>
<feature type="coiled-coil region" evidence="1">
    <location>
        <begin position="3"/>
        <end position="65"/>
    </location>
</feature>